<evidence type="ECO:0000259" key="9">
    <source>
        <dbReference type="Pfam" id="PF00137"/>
    </source>
</evidence>
<proteinExistence type="inferred from homology"/>
<dbReference type="GO" id="GO:0046961">
    <property type="term" value="F:proton-transporting ATPase activity, rotational mechanism"/>
    <property type="evidence" value="ECO:0007669"/>
    <property type="project" value="InterPro"/>
</dbReference>
<feature type="domain" description="V-ATPase proteolipid subunit C-like" evidence="9">
    <location>
        <begin position="95"/>
        <end position="154"/>
    </location>
</feature>
<evidence type="ECO:0000256" key="2">
    <source>
        <dbReference type="ARBA" id="ARBA00007296"/>
    </source>
</evidence>
<feature type="transmembrane region" description="Helical" evidence="8">
    <location>
        <begin position="49"/>
        <end position="74"/>
    </location>
</feature>
<dbReference type="AlphaFoldDB" id="A0A0F9M0Q7"/>
<gene>
    <name evidence="10" type="ORF">LCGC14_1149980</name>
</gene>
<dbReference type="SUPFAM" id="SSF81333">
    <property type="entry name" value="F1F0 ATP synthase subunit C"/>
    <property type="match status" value="2"/>
</dbReference>
<dbReference type="PANTHER" id="PTHR10263">
    <property type="entry name" value="V-TYPE PROTON ATPASE PROTEOLIPID SUBUNIT"/>
    <property type="match status" value="1"/>
</dbReference>
<evidence type="ECO:0000256" key="6">
    <source>
        <dbReference type="ARBA" id="ARBA00023065"/>
    </source>
</evidence>
<evidence type="ECO:0000256" key="4">
    <source>
        <dbReference type="ARBA" id="ARBA00022692"/>
    </source>
</evidence>
<evidence type="ECO:0000256" key="1">
    <source>
        <dbReference type="ARBA" id="ARBA00004141"/>
    </source>
</evidence>
<keyword evidence="7 8" id="KW-0472">Membrane</keyword>
<accession>A0A0F9M0Q7</accession>
<evidence type="ECO:0000256" key="5">
    <source>
        <dbReference type="ARBA" id="ARBA00022989"/>
    </source>
</evidence>
<comment type="caution">
    <text evidence="10">The sequence shown here is derived from an EMBL/GenBank/DDBJ whole genome shotgun (WGS) entry which is preliminary data.</text>
</comment>
<comment type="similarity">
    <text evidence="2">Belongs to the V-ATPase proteolipid subunit family.</text>
</comment>
<dbReference type="GO" id="GO:0033179">
    <property type="term" value="C:proton-transporting V-type ATPase, V0 domain"/>
    <property type="evidence" value="ECO:0007669"/>
    <property type="project" value="InterPro"/>
</dbReference>
<evidence type="ECO:0000256" key="7">
    <source>
        <dbReference type="ARBA" id="ARBA00023136"/>
    </source>
</evidence>
<dbReference type="InterPro" id="IPR035921">
    <property type="entry name" value="F/V-ATP_Csub_sf"/>
</dbReference>
<feature type="domain" description="V-ATPase proteolipid subunit C-like" evidence="9">
    <location>
        <begin position="13"/>
        <end position="71"/>
    </location>
</feature>
<keyword evidence="5 8" id="KW-1133">Transmembrane helix</keyword>
<evidence type="ECO:0000256" key="3">
    <source>
        <dbReference type="ARBA" id="ARBA00022448"/>
    </source>
</evidence>
<keyword evidence="6" id="KW-0406">Ion transport</keyword>
<dbReference type="EMBL" id="LAZR01005521">
    <property type="protein sequence ID" value="KKM99233.1"/>
    <property type="molecule type" value="Genomic_DNA"/>
</dbReference>
<sequence>MEGATLGLAIATFGGALAVLLGGMGSAIGVGLAGQASSGVMSEDPGKFGMLLLLVSLPGTQGIYGFLSGFLVMLKVGLIGGTPASLTTVTGLLLLAACLPVGFTGLVSGIHQGKVCASGVYMVAKQPKDLMKPVIMAALVETYAVLGLLITILLLNGITLK</sequence>
<reference evidence="10" key="1">
    <citation type="journal article" date="2015" name="Nature">
        <title>Complex archaea that bridge the gap between prokaryotes and eukaryotes.</title>
        <authorList>
            <person name="Spang A."/>
            <person name="Saw J.H."/>
            <person name="Jorgensen S.L."/>
            <person name="Zaremba-Niedzwiedzka K."/>
            <person name="Martijn J."/>
            <person name="Lind A.E."/>
            <person name="van Eijk R."/>
            <person name="Schleper C."/>
            <person name="Guy L."/>
            <person name="Ettema T.J."/>
        </authorList>
    </citation>
    <scope>NUCLEOTIDE SEQUENCE</scope>
</reference>
<feature type="transmembrane region" description="Helical" evidence="8">
    <location>
        <begin position="130"/>
        <end position="155"/>
    </location>
</feature>
<evidence type="ECO:0000256" key="8">
    <source>
        <dbReference type="SAM" id="Phobius"/>
    </source>
</evidence>
<dbReference type="NCBIfam" id="NF005124">
    <property type="entry name" value="PRK06558.1"/>
    <property type="match status" value="1"/>
</dbReference>
<dbReference type="CDD" id="cd18179">
    <property type="entry name" value="ATP-synt_Vo_Ao_c_NTPK_rpt1"/>
    <property type="match status" value="1"/>
</dbReference>
<dbReference type="InterPro" id="IPR002379">
    <property type="entry name" value="ATPase_proteolipid_c-like_dom"/>
</dbReference>
<name>A0A0F9M0Q7_9ZZZZ</name>
<dbReference type="InterPro" id="IPR000245">
    <property type="entry name" value="ATPase_proteolipid_csu"/>
</dbReference>
<dbReference type="PRINTS" id="PR00122">
    <property type="entry name" value="VACATPASE"/>
</dbReference>
<keyword evidence="3" id="KW-0813">Transport</keyword>
<protein>
    <recommendedName>
        <fullName evidence="9">V-ATPase proteolipid subunit C-like domain-containing protein</fullName>
    </recommendedName>
</protein>
<keyword evidence="4 8" id="KW-0812">Transmembrane</keyword>
<evidence type="ECO:0000313" key="10">
    <source>
        <dbReference type="EMBL" id="KKM99233.1"/>
    </source>
</evidence>
<feature type="transmembrane region" description="Helical" evidence="8">
    <location>
        <begin position="86"/>
        <end position="110"/>
    </location>
</feature>
<organism evidence="10">
    <name type="scientific">marine sediment metagenome</name>
    <dbReference type="NCBI Taxonomy" id="412755"/>
    <lineage>
        <taxon>unclassified sequences</taxon>
        <taxon>metagenomes</taxon>
        <taxon>ecological metagenomes</taxon>
    </lineage>
</organism>
<comment type="subcellular location">
    <subcellularLocation>
        <location evidence="1">Membrane</location>
        <topology evidence="1">Multi-pass membrane protein</topology>
    </subcellularLocation>
</comment>
<dbReference type="Gene3D" id="1.20.120.610">
    <property type="entry name" value="lithium bound rotor ring of v- atpase"/>
    <property type="match status" value="1"/>
</dbReference>
<dbReference type="Pfam" id="PF00137">
    <property type="entry name" value="ATP-synt_C"/>
    <property type="match status" value="2"/>
</dbReference>
<dbReference type="CDD" id="cd18180">
    <property type="entry name" value="ATP-synt_Vo_Ao_c_NTPK_rpt2"/>
    <property type="match status" value="1"/>
</dbReference>